<name>A0A2W2AR05_9BACT</name>
<keyword evidence="1 3" id="KW-0597">Phosphoprotein</keyword>
<dbReference type="Pfam" id="PF00072">
    <property type="entry name" value="Response_reg"/>
    <property type="match status" value="1"/>
</dbReference>
<dbReference type="InterPro" id="IPR011006">
    <property type="entry name" value="CheY-like_superfamily"/>
</dbReference>
<dbReference type="PANTHER" id="PTHR45566:SF2">
    <property type="entry name" value="NARL SUBFAMILY"/>
    <property type="match status" value="1"/>
</dbReference>
<dbReference type="PRINTS" id="PR00038">
    <property type="entry name" value="HTHLUXR"/>
</dbReference>
<dbReference type="GO" id="GO:0003677">
    <property type="term" value="F:DNA binding"/>
    <property type="evidence" value="ECO:0007669"/>
    <property type="project" value="UniProtKB-KW"/>
</dbReference>
<organism evidence="6 7">
    <name type="scientific">Taibaiella soli</name>
    <dbReference type="NCBI Taxonomy" id="1649169"/>
    <lineage>
        <taxon>Bacteria</taxon>
        <taxon>Pseudomonadati</taxon>
        <taxon>Bacteroidota</taxon>
        <taxon>Chitinophagia</taxon>
        <taxon>Chitinophagales</taxon>
        <taxon>Chitinophagaceae</taxon>
        <taxon>Taibaiella</taxon>
    </lineage>
</organism>
<keyword evidence="2 6" id="KW-0238">DNA-binding</keyword>
<feature type="domain" description="HTH luxR-type" evidence="4">
    <location>
        <begin position="143"/>
        <end position="208"/>
    </location>
</feature>
<dbReference type="SUPFAM" id="SSF52172">
    <property type="entry name" value="CheY-like"/>
    <property type="match status" value="1"/>
</dbReference>
<dbReference type="GO" id="GO:0006355">
    <property type="term" value="P:regulation of DNA-templated transcription"/>
    <property type="evidence" value="ECO:0007669"/>
    <property type="project" value="InterPro"/>
</dbReference>
<dbReference type="PROSITE" id="PS50043">
    <property type="entry name" value="HTH_LUXR_2"/>
    <property type="match status" value="1"/>
</dbReference>
<sequence length="211" mass="23822">MSTNILIADDHGIVRAGIKTILKDHIATDNVHEAASETEVITLVKSNFYDALLLDINMPGTDFASLMQWLTTTTPDTAVIIFSMYTEDIYGKRCLQLGAKGFLHKTASDTEIVHAFRKVLNGEHYINTALRKILQERETEEQSQNPFDNLSSRELEIARLIQKGHRLPEICGILNIQYSTANTYKRRIFEKLNVPTAVALSHLMQTFQISS</sequence>
<dbReference type="SUPFAM" id="SSF46894">
    <property type="entry name" value="C-terminal effector domain of the bipartite response regulators"/>
    <property type="match status" value="1"/>
</dbReference>
<comment type="caution">
    <text evidence="6">The sequence shown here is derived from an EMBL/GenBank/DDBJ whole genome shotgun (WGS) entry which is preliminary data.</text>
</comment>
<evidence type="ECO:0000256" key="2">
    <source>
        <dbReference type="ARBA" id="ARBA00023125"/>
    </source>
</evidence>
<dbReference type="InterPro" id="IPR051015">
    <property type="entry name" value="EvgA-like"/>
</dbReference>
<dbReference type="GO" id="GO:0000160">
    <property type="term" value="P:phosphorelay signal transduction system"/>
    <property type="evidence" value="ECO:0007669"/>
    <property type="project" value="InterPro"/>
</dbReference>
<evidence type="ECO:0000256" key="3">
    <source>
        <dbReference type="PROSITE-ProRule" id="PRU00169"/>
    </source>
</evidence>
<accession>A0A2W2AR05</accession>
<dbReference type="SMART" id="SM00421">
    <property type="entry name" value="HTH_LUXR"/>
    <property type="match status" value="1"/>
</dbReference>
<evidence type="ECO:0000313" key="6">
    <source>
        <dbReference type="EMBL" id="PZF74870.1"/>
    </source>
</evidence>
<evidence type="ECO:0000259" key="5">
    <source>
        <dbReference type="PROSITE" id="PS50110"/>
    </source>
</evidence>
<evidence type="ECO:0000256" key="1">
    <source>
        <dbReference type="ARBA" id="ARBA00022553"/>
    </source>
</evidence>
<dbReference type="Pfam" id="PF00196">
    <property type="entry name" value="GerE"/>
    <property type="match status" value="1"/>
</dbReference>
<dbReference type="PROSITE" id="PS50110">
    <property type="entry name" value="RESPONSE_REGULATORY"/>
    <property type="match status" value="1"/>
</dbReference>
<dbReference type="EMBL" id="QKTW01000002">
    <property type="protein sequence ID" value="PZF74870.1"/>
    <property type="molecule type" value="Genomic_DNA"/>
</dbReference>
<dbReference type="CDD" id="cd17535">
    <property type="entry name" value="REC_NarL-like"/>
    <property type="match status" value="1"/>
</dbReference>
<reference evidence="6 7" key="1">
    <citation type="submission" date="2018-06" db="EMBL/GenBank/DDBJ databases">
        <title>Mucibacter soli gen. nov., sp. nov., a new member of the family Chitinophagaceae producing mucin.</title>
        <authorList>
            <person name="Kim M.-K."/>
            <person name="Park S."/>
            <person name="Kim T.-S."/>
            <person name="Joung Y."/>
            <person name="Han J.-H."/>
            <person name="Kim S.B."/>
        </authorList>
    </citation>
    <scope>NUCLEOTIDE SEQUENCE [LARGE SCALE GENOMIC DNA]</scope>
    <source>
        <strain evidence="6 7">R1-15</strain>
    </source>
</reference>
<feature type="domain" description="Response regulatory" evidence="5">
    <location>
        <begin position="4"/>
        <end position="120"/>
    </location>
</feature>
<dbReference type="InterPro" id="IPR058245">
    <property type="entry name" value="NreC/VraR/RcsB-like_REC"/>
</dbReference>
<dbReference type="OrthoDB" id="1013073at2"/>
<dbReference type="PANTHER" id="PTHR45566">
    <property type="entry name" value="HTH-TYPE TRANSCRIPTIONAL REGULATOR YHJB-RELATED"/>
    <property type="match status" value="1"/>
</dbReference>
<dbReference type="Gene3D" id="3.40.50.2300">
    <property type="match status" value="1"/>
</dbReference>
<proteinExistence type="predicted"/>
<feature type="modified residue" description="4-aspartylphosphate" evidence="3">
    <location>
        <position position="55"/>
    </location>
</feature>
<dbReference type="SMART" id="SM00448">
    <property type="entry name" value="REC"/>
    <property type="match status" value="1"/>
</dbReference>
<dbReference type="RefSeq" id="WP_110997076.1">
    <property type="nucleotide sequence ID" value="NZ_QKTW01000002.1"/>
</dbReference>
<dbReference type="InterPro" id="IPR016032">
    <property type="entry name" value="Sig_transdc_resp-reg_C-effctor"/>
</dbReference>
<evidence type="ECO:0000259" key="4">
    <source>
        <dbReference type="PROSITE" id="PS50043"/>
    </source>
</evidence>
<dbReference type="InterPro" id="IPR000792">
    <property type="entry name" value="Tscrpt_reg_LuxR_C"/>
</dbReference>
<protein>
    <submittedName>
        <fullName evidence="6">DNA-binding response regulator</fullName>
    </submittedName>
</protein>
<dbReference type="AlphaFoldDB" id="A0A2W2AR05"/>
<dbReference type="InterPro" id="IPR001789">
    <property type="entry name" value="Sig_transdc_resp-reg_receiver"/>
</dbReference>
<dbReference type="Proteomes" id="UP000248745">
    <property type="component" value="Unassembled WGS sequence"/>
</dbReference>
<evidence type="ECO:0000313" key="7">
    <source>
        <dbReference type="Proteomes" id="UP000248745"/>
    </source>
</evidence>
<keyword evidence="7" id="KW-1185">Reference proteome</keyword>
<gene>
    <name evidence="6" type="ORF">DN068_01350</name>
</gene>